<dbReference type="Pfam" id="PF03460">
    <property type="entry name" value="NIR_SIR_ferr"/>
    <property type="match status" value="1"/>
</dbReference>
<dbReference type="PROSITE" id="PS00365">
    <property type="entry name" value="NIR_SIR"/>
    <property type="match status" value="1"/>
</dbReference>
<protein>
    <submittedName>
        <fullName evidence="10">Nitrite/sulfite reductase</fullName>
    </submittedName>
</protein>
<reference evidence="11" key="1">
    <citation type="submission" date="2019-06" db="EMBL/GenBank/DDBJ databases">
        <title>Sulfurimonas gotlandica sp. nov., a chemoautotrophic and psychrotolerant epsilonproteobacterium isolated from a pelagic redoxcline, and an emended description of the genus Sulfurimonas.</title>
        <authorList>
            <person name="Wang S."/>
            <person name="Jiang L."/>
            <person name="Shao Z."/>
        </authorList>
    </citation>
    <scope>NUCLEOTIDE SEQUENCE [LARGE SCALE GENOMIC DNA]</scope>
    <source>
        <strain evidence="11">1-1N</strain>
    </source>
</reference>
<evidence type="ECO:0000256" key="1">
    <source>
        <dbReference type="ARBA" id="ARBA00010429"/>
    </source>
</evidence>
<evidence type="ECO:0000256" key="3">
    <source>
        <dbReference type="ARBA" id="ARBA00022617"/>
    </source>
</evidence>
<dbReference type="Pfam" id="PF01077">
    <property type="entry name" value="NIR_SIR"/>
    <property type="match status" value="1"/>
</dbReference>
<dbReference type="InterPro" id="IPR045854">
    <property type="entry name" value="NO2/SO3_Rdtase_4Fe4S_sf"/>
</dbReference>
<dbReference type="Gene3D" id="3.30.413.10">
    <property type="entry name" value="Sulfite Reductase Hemoprotein, domain 1"/>
    <property type="match status" value="2"/>
</dbReference>
<dbReference type="SUPFAM" id="SSF56014">
    <property type="entry name" value="Nitrite and sulphite reductase 4Fe-4S domain-like"/>
    <property type="match status" value="2"/>
</dbReference>
<dbReference type="SUPFAM" id="SSF55124">
    <property type="entry name" value="Nitrite/Sulfite reductase N-terminal domain-like"/>
    <property type="match status" value="1"/>
</dbReference>
<sequence length="567" mass="65582">MENKLNKRERYKAQLKPIDYYKDFENIDFENLGEGDRFYLQDFGIFNTDFLEDEFTLRIRVPGGRISTEQFQKIADIVEEYDLTIILTARGGIQLHDIEADNVLEIHKRINALGVSTWQSFGDNVRNIVTDPYDGCGIYSEIEVYPIVLQMQDYIVKNPRYVGMLPRRISVGISGNRANVTSFFANDIYFALAKKENQLGFNVYMGGKNTEVAQSADIFLQKNEVFDFFKAFIEAFYLHGSRFSRAKTRIFHMIEDIGMDGLKAFIQKEYKKDFQGEGELILEKKEFSKFHKLKDKRFGFCYQTDFSRLTADEIKEIALYATKNSAEIRFGIDQNIYIIGLKEPSTTLNSPALSETIIACAGNLCPYAVWSIKDETSYLPLEKINKYRIQVGFSGCAKGCGRHRHTDIGLIGLKTNNFGDTEGGARVFLGALHSDGKSVSRQLFSMVPFVHLHKVLSLIIDLFEKSGYTNFEEYANDILIHYSEDFLSLWILANLETNSYILLPKLENMQNFEYEKKLLKEEFEDLDFWQYVDNSFFDAVSYLSKKLWTVEGEDPHYKPKIQRTNFR</sequence>
<keyword evidence="4" id="KW-0479">Metal-binding</keyword>
<dbReference type="PANTHER" id="PTHR32439:SF0">
    <property type="entry name" value="FERREDOXIN--NITRITE REDUCTASE, CHLOROPLASTIC"/>
    <property type="match status" value="1"/>
</dbReference>
<comment type="similarity">
    <text evidence="1">Belongs to the nitrite and sulfite reductase 4Fe-4S domain family.</text>
</comment>
<dbReference type="EMBL" id="CP041166">
    <property type="protein sequence ID" value="QFR43423.1"/>
    <property type="molecule type" value="Genomic_DNA"/>
</dbReference>
<dbReference type="InterPro" id="IPR005117">
    <property type="entry name" value="NiRdtase/SiRdtase_haem-b_fer"/>
</dbReference>
<gene>
    <name evidence="10" type="ORF">FJR47_05710</name>
</gene>
<evidence type="ECO:0000256" key="6">
    <source>
        <dbReference type="ARBA" id="ARBA00023004"/>
    </source>
</evidence>
<accession>A0AAJ4A450</accession>
<organism evidence="10 11">
    <name type="scientific">Sulfurimonas xiamenensis</name>
    <dbReference type="NCBI Taxonomy" id="2590021"/>
    <lineage>
        <taxon>Bacteria</taxon>
        <taxon>Pseudomonadati</taxon>
        <taxon>Campylobacterota</taxon>
        <taxon>Epsilonproteobacteria</taxon>
        <taxon>Campylobacterales</taxon>
        <taxon>Sulfurimonadaceae</taxon>
        <taxon>Sulfurimonas</taxon>
    </lineage>
</organism>
<dbReference type="GO" id="GO:0051539">
    <property type="term" value="F:4 iron, 4 sulfur cluster binding"/>
    <property type="evidence" value="ECO:0007669"/>
    <property type="project" value="UniProtKB-KW"/>
</dbReference>
<evidence type="ECO:0000313" key="11">
    <source>
        <dbReference type="Proteomes" id="UP000326061"/>
    </source>
</evidence>
<evidence type="ECO:0000259" key="9">
    <source>
        <dbReference type="Pfam" id="PF03460"/>
    </source>
</evidence>
<dbReference type="Gene3D" id="3.90.480.20">
    <property type="match status" value="1"/>
</dbReference>
<dbReference type="GO" id="GO:0016491">
    <property type="term" value="F:oxidoreductase activity"/>
    <property type="evidence" value="ECO:0007669"/>
    <property type="project" value="UniProtKB-KW"/>
</dbReference>
<keyword evidence="6" id="KW-0408">Iron</keyword>
<dbReference type="InterPro" id="IPR051329">
    <property type="entry name" value="NIR_SIR_4Fe-4S"/>
</dbReference>
<evidence type="ECO:0000256" key="7">
    <source>
        <dbReference type="ARBA" id="ARBA00023014"/>
    </source>
</evidence>
<evidence type="ECO:0000256" key="2">
    <source>
        <dbReference type="ARBA" id="ARBA00022485"/>
    </source>
</evidence>
<keyword evidence="3" id="KW-0349">Heme</keyword>
<dbReference type="InterPro" id="IPR006067">
    <property type="entry name" value="NO2/SO3_Rdtase_4Fe4S_dom"/>
</dbReference>
<keyword evidence="5" id="KW-0560">Oxidoreductase</keyword>
<dbReference type="RefSeq" id="WP_152299486.1">
    <property type="nucleotide sequence ID" value="NZ_CP041166.1"/>
</dbReference>
<dbReference type="GO" id="GO:0020037">
    <property type="term" value="F:heme binding"/>
    <property type="evidence" value="ECO:0007669"/>
    <property type="project" value="InterPro"/>
</dbReference>
<feature type="domain" description="Nitrite/sulphite reductase 4Fe-4S" evidence="8">
    <location>
        <begin position="122"/>
        <end position="272"/>
    </location>
</feature>
<evidence type="ECO:0000313" key="10">
    <source>
        <dbReference type="EMBL" id="QFR43423.1"/>
    </source>
</evidence>
<dbReference type="KEGG" id="suln:FJR47_05710"/>
<evidence type="ECO:0000256" key="5">
    <source>
        <dbReference type="ARBA" id="ARBA00023002"/>
    </source>
</evidence>
<keyword evidence="7" id="KW-0411">Iron-sulfur</keyword>
<dbReference type="InterPro" id="IPR036136">
    <property type="entry name" value="Nit/Sulf_reduc_fer-like_dom_sf"/>
</dbReference>
<dbReference type="InterPro" id="IPR006066">
    <property type="entry name" value="NO2/SO3_Rdtase_FeS/sirohaem_BS"/>
</dbReference>
<evidence type="ECO:0000259" key="8">
    <source>
        <dbReference type="Pfam" id="PF01077"/>
    </source>
</evidence>
<evidence type="ECO:0000256" key="4">
    <source>
        <dbReference type="ARBA" id="ARBA00022723"/>
    </source>
</evidence>
<keyword evidence="11" id="KW-1185">Reference proteome</keyword>
<keyword evidence="2" id="KW-0004">4Fe-4S</keyword>
<dbReference type="Proteomes" id="UP000326061">
    <property type="component" value="Chromosome"/>
</dbReference>
<dbReference type="GO" id="GO:0046872">
    <property type="term" value="F:metal ion binding"/>
    <property type="evidence" value="ECO:0007669"/>
    <property type="project" value="UniProtKB-KW"/>
</dbReference>
<dbReference type="AlphaFoldDB" id="A0AAJ4A450"/>
<name>A0AAJ4A450_9BACT</name>
<dbReference type="PANTHER" id="PTHR32439">
    <property type="entry name" value="FERREDOXIN--NITRITE REDUCTASE, CHLOROPLASTIC"/>
    <property type="match status" value="1"/>
</dbReference>
<feature type="domain" description="Nitrite/Sulfite reductase ferredoxin-like" evidence="9">
    <location>
        <begin position="53"/>
        <end position="112"/>
    </location>
</feature>
<proteinExistence type="inferred from homology"/>